<dbReference type="Pfam" id="PF00067">
    <property type="entry name" value="p450"/>
    <property type="match status" value="1"/>
</dbReference>
<dbReference type="PANTHER" id="PTHR46696:SF1">
    <property type="entry name" value="CYTOCHROME P450 YJIB-RELATED"/>
    <property type="match status" value="1"/>
</dbReference>
<dbReference type="SUPFAM" id="SSF48264">
    <property type="entry name" value="Cytochrome P450"/>
    <property type="match status" value="1"/>
</dbReference>
<gene>
    <name evidence="3" type="ORF">ACFQKB_14175</name>
</gene>
<keyword evidence="2" id="KW-0560">Oxidoreductase</keyword>
<proteinExistence type="inferred from homology"/>
<reference evidence="4" key="1">
    <citation type="journal article" date="2019" name="Int. J. Syst. Evol. Microbiol.">
        <title>The Global Catalogue of Microorganisms (GCM) 10K type strain sequencing project: providing services to taxonomists for standard genome sequencing and annotation.</title>
        <authorList>
            <consortium name="The Broad Institute Genomics Platform"/>
            <consortium name="The Broad Institute Genome Sequencing Center for Infectious Disease"/>
            <person name="Wu L."/>
            <person name="Ma J."/>
        </authorList>
    </citation>
    <scope>NUCLEOTIDE SEQUENCE [LARGE SCALE GENOMIC DNA]</scope>
    <source>
        <strain evidence="4">JCM 3369</strain>
    </source>
</reference>
<dbReference type="InterPro" id="IPR001128">
    <property type="entry name" value="Cyt_P450"/>
</dbReference>
<evidence type="ECO:0000313" key="4">
    <source>
        <dbReference type="Proteomes" id="UP001596380"/>
    </source>
</evidence>
<keyword evidence="2" id="KW-0349">Heme</keyword>
<dbReference type="Proteomes" id="UP001596380">
    <property type="component" value="Unassembled WGS sequence"/>
</dbReference>
<sequence>MADTTDRFEELDDAFFADPYRAYRRWGERGVVHKVRFSDGRWGWVVTGYEEGRAALADPRLRKSGANARWFGGEAPSNSHMLDSDPPDHTRLRRLVNKAFTPRAVERLRPRVEEITGTLLDGMASERRVDLVASFAVPLPITVIGEVLGVPAGERIEFRRRAAAMFQSGGSRAVAQELMGFLGTLVQSKRERPADDLLSDLVRARDDGDRLTERELVATAFLLLFAGHETTVSLIGNGTYALLRNPDQLKALRADPELLPAAIEEFLRYDGPVGFATLRYAAEPMAIGGQEIAAGEFVHVAIGAANRDPAKYAEPDRLDITRDTAGHVAFGHGIHYCVGAPLARMEGTIAFSRMLERFPALRLADEAQTPRWHEAFRIRGLVSLPVALS</sequence>
<dbReference type="Gene3D" id="1.10.630.10">
    <property type="entry name" value="Cytochrome P450"/>
    <property type="match status" value="1"/>
</dbReference>
<name>A0ABW2CJY0_9ACTN</name>
<comment type="caution">
    <text evidence="3">The sequence shown here is derived from an EMBL/GenBank/DDBJ whole genome shotgun (WGS) entry which is preliminary data.</text>
</comment>
<dbReference type="RefSeq" id="WP_160826381.1">
    <property type="nucleotide sequence ID" value="NZ_JBHSXE010000001.1"/>
</dbReference>
<organism evidence="3 4">
    <name type="scientific">Actinomadura yumaensis</name>
    <dbReference type="NCBI Taxonomy" id="111807"/>
    <lineage>
        <taxon>Bacteria</taxon>
        <taxon>Bacillati</taxon>
        <taxon>Actinomycetota</taxon>
        <taxon>Actinomycetes</taxon>
        <taxon>Streptosporangiales</taxon>
        <taxon>Thermomonosporaceae</taxon>
        <taxon>Actinomadura</taxon>
    </lineage>
</organism>
<dbReference type="InterPro" id="IPR017972">
    <property type="entry name" value="Cyt_P450_CS"/>
</dbReference>
<protein>
    <submittedName>
        <fullName evidence="3">Cytochrome P450</fullName>
    </submittedName>
</protein>
<evidence type="ECO:0000256" key="2">
    <source>
        <dbReference type="RuleBase" id="RU000461"/>
    </source>
</evidence>
<accession>A0ABW2CJY0</accession>
<keyword evidence="2" id="KW-0479">Metal-binding</keyword>
<evidence type="ECO:0000313" key="3">
    <source>
        <dbReference type="EMBL" id="MFC6880911.1"/>
    </source>
</evidence>
<dbReference type="PRINTS" id="PR00359">
    <property type="entry name" value="BP450"/>
</dbReference>
<dbReference type="CDD" id="cd11029">
    <property type="entry name" value="CYP107-like"/>
    <property type="match status" value="1"/>
</dbReference>
<dbReference type="InterPro" id="IPR036396">
    <property type="entry name" value="Cyt_P450_sf"/>
</dbReference>
<dbReference type="PROSITE" id="PS00086">
    <property type="entry name" value="CYTOCHROME_P450"/>
    <property type="match status" value="1"/>
</dbReference>
<evidence type="ECO:0000256" key="1">
    <source>
        <dbReference type="ARBA" id="ARBA00010617"/>
    </source>
</evidence>
<comment type="similarity">
    <text evidence="1 2">Belongs to the cytochrome P450 family.</text>
</comment>
<keyword evidence="2" id="KW-0503">Monooxygenase</keyword>
<keyword evidence="2" id="KW-0408">Iron</keyword>
<dbReference type="PANTHER" id="PTHR46696">
    <property type="entry name" value="P450, PUTATIVE (EUROFUNG)-RELATED"/>
    <property type="match status" value="1"/>
</dbReference>
<dbReference type="EMBL" id="JBHSXS010000006">
    <property type="protein sequence ID" value="MFC6880911.1"/>
    <property type="molecule type" value="Genomic_DNA"/>
</dbReference>
<dbReference type="InterPro" id="IPR002397">
    <property type="entry name" value="Cyt_P450_B"/>
</dbReference>
<keyword evidence="4" id="KW-1185">Reference proteome</keyword>